<dbReference type="CDD" id="cd17748">
    <property type="entry name" value="BRCT_DNA_ligase_like"/>
    <property type="match status" value="1"/>
</dbReference>
<dbReference type="GO" id="GO:0005829">
    <property type="term" value="C:cytosol"/>
    <property type="evidence" value="ECO:0007669"/>
    <property type="project" value="TreeGrafter"/>
</dbReference>
<dbReference type="Pfam" id="PF03119">
    <property type="entry name" value="DNA_ligase_ZBD"/>
    <property type="match status" value="1"/>
</dbReference>
<dbReference type="PROSITE" id="PS01055">
    <property type="entry name" value="DNA_LIGASE_N1"/>
    <property type="match status" value="1"/>
</dbReference>
<keyword evidence="4 15" id="KW-0436">Ligase</keyword>
<dbReference type="NCBIfam" id="NF005932">
    <property type="entry name" value="PRK07956.1"/>
    <property type="match status" value="1"/>
</dbReference>
<dbReference type="Gene3D" id="3.30.470.30">
    <property type="entry name" value="DNA ligase/mRNA capping enzyme"/>
    <property type="match status" value="1"/>
</dbReference>
<accession>A0AAT9LDX4</accession>
<dbReference type="Pfam" id="PF12826">
    <property type="entry name" value="HHH_2"/>
    <property type="match status" value="1"/>
</dbReference>
<dbReference type="SMART" id="SM00532">
    <property type="entry name" value="LIGANc"/>
    <property type="match status" value="1"/>
</dbReference>
<dbReference type="GO" id="GO:0006260">
    <property type="term" value="P:DNA replication"/>
    <property type="evidence" value="ECO:0007669"/>
    <property type="project" value="UniProtKB-KW"/>
</dbReference>
<comment type="catalytic activity">
    <reaction evidence="13 15 16">
        <text>NAD(+) + (deoxyribonucleotide)n-3'-hydroxyl + 5'-phospho-(deoxyribonucleotide)m = (deoxyribonucleotide)n+m + AMP + beta-nicotinamide D-nucleotide.</text>
        <dbReference type="EC" id="6.5.1.2"/>
    </reaction>
</comment>
<dbReference type="NCBIfam" id="TIGR00575">
    <property type="entry name" value="dnlj"/>
    <property type="match status" value="1"/>
</dbReference>
<evidence type="ECO:0000256" key="6">
    <source>
        <dbReference type="ARBA" id="ARBA00022723"/>
    </source>
</evidence>
<feature type="binding site" evidence="15">
    <location>
        <position position="180"/>
    </location>
    <ligand>
        <name>NAD(+)</name>
        <dbReference type="ChEBI" id="CHEBI:57540"/>
    </ligand>
</feature>
<reference evidence="18" key="1">
    <citation type="submission" date="2020-10" db="EMBL/GenBank/DDBJ databases">
        <authorList>
            <person name="Kadnikov V."/>
            <person name="Beletsky A.V."/>
            <person name="Mardanov A.V."/>
            <person name="Karnachuk O.V."/>
            <person name="Ravin N.V."/>
        </authorList>
    </citation>
    <scope>NUCLEOTIDE SEQUENCE</scope>
    <source>
        <strain evidence="18">Bu02</strain>
    </source>
</reference>
<feature type="active site" description="N6-AMP-lysine intermediate" evidence="15">
    <location>
        <position position="120"/>
    </location>
</feature>
<feature type="binding site" evidence="15">
    <location>
        <position position="320"/>
    </location>
    <ligand>
        <name>NAD(+)</name>
        <dbReference type="ChEBI" id="CHEBI:57540"/>
    </ligand>
</feature>
<dbReference type="FunFam" id="1.10.287.610:FF:000002">
    <property type="entry name" value="DNA ligase"/>
    <property type="match status" value="1"/>
</dbReference>
<dbReference type="PROSITE" id="PS01056">
    <property type="entry name" value="DNA_LIGASE_N2"/>
    <property type="match status" value="1"/>
</dbReference>
<dbReference type="AlphaFoldDB" id="A0AAT9LDX4"/>
<evidence type="ECO:0000256" key="13">
    <source>
        <dbReference type="ARBA" id="ARBA00034005"/>
    </source>
</evidence>
<dbReference type="SUPFAM" id="SSF47781">
    <property type="entry name" value="RuvA domain 2-like"/>
    <property type="match status" value="1"/>
</dbReference>
<feature type="binding site" evidence="15">
    <location>
        <position position="437"/>
    </location>
    <ligand>
        <name>Zn(2+)</name>
        <dbReference type="ChEBI" id="CHEBI:29105"/>
    </ligand>
</feature>
<dbReference type="InterPro" id="IPR018239">
    <property type="entry name" value="DNA_ligase_AS"/>
</dbReference>
<comment type="caution">
    <text evidence="15">Lacks conserved residue(s) required for the propagation of feature annotation.</text>
</comment>
<evidence type="ECO:0000256" key="9">
    <source>
        <dbReference type="ARBA" id="ARBA00022842"/>
    </source>
</evidence>
<keyword evidence="6 15" id="KW-0479">Metal-binding</keyword>
<protein>
    <recommendedName>
        <fullName evidence="3 15">DNA ligase</fullName>
        <ecNumber evidence="2 15">6.5.1.2</ecNumber>
    </recommendedName>
    <alternativeName>
        <fullName evidence="15">Polydeoxyribonucleotide synthase [NAD(+)]</fullName>
    </alternativeName>
</protein>
<evidence type="ECO:0000256" key="2">
    <source>
        <dbReference type="ARBA" id="ARBA00012722"/>
    </source>
</evidence>
<dbReference type="InterPro" id="IPR004149">
    <property type="entry name" value="Znf_DNAligase_C4"/>
</dbReference>
<feature type="binding site" evidence="15">
    <location>
        <position position="417"/>
    </location>
    <ligand>
        <name>Zn(2+)</name>
        <dbReference type="ChEBI" id="CHEBI:29105"/>
    </ligand>
</feature>
<dbReference type="InterPro" id="IPR010994">
    <property type="entry name" value="RuvA_2-like"/>
</dbReference>
<feature type="binding site" evidence="15">
    <location>
        <begin position="37"/>
        <end position="41"/>
    </location>
    <ligand>
        <name>NAD(+)</name>
        <dbReference type="ChEBI" id="CHEBI:57540"/>
    </ligand>
</feature>
<dbReference type="FunFam" id="1.10.150.20:FF:000006">
    <property type="entry name" value="DNA ligase"/>
    <property type="match status" value="1"/>
</dbReference>
<evidence type="ECO:0000256" key="11">
    <source>
        <dbReference type="ARBA" id="ARBA00023204"/>
    </source>
</evidence>
<keyword evidence="7 15" id="KW-0227">DNA damage</keyword>
<feature type="binding site" evidence="15">
    <location>
        <position position="141"/>
    </location>
    <ligand>
        <name>NAD(+)</name>
        <dbReference type="ChEBI" id="CHEBI:57540"/>
    </ligand>
</feature>
<feature type="binding site" evidence="15">
    <location>
        <position position="118"/>
    </location>
    <ligand>
        <name>NAD(+)</name>
        <dbReference type="ChEBI" id="CHEBI:57540"/>
    </ligand>
</feature>
<dbReference type="InterPro" id="IPR004150">
    <property type="entry name" value="NAD_DNA_ligase_OB"/>
</dbReference>
<evidence type="ECO:0000313" key="18">
    <source>
        <dbReference type="EMBL" id="QUL98025.1"/>
    </source>
</evidence>
<keyword evidence="10 15" id="KW-0520">NAD</keyword>
<sequence>MREVSREEAKRRIEELRKEILEHQYRYYVLDQPVISDHEFDLLFEELRALEEKFPDLVTPDSPTQRVGGGVSPSFVSVPHTAPVLSLSNAFSEGEVRTFDRRIRDLSRTEISPEYVIEPKIDGLSVIIRYENGILALGLTRGDGLVGEDVTANIKTVKSIPLRLREEVLGCPDFLEVRGEVYLPKDDFKRLNEERQEKGLSTFANPRNAAAGSLRQLDPKVTASRPLRALFYEIRVIRGIEPPRTEVQALSMLKAMGFPIPKYEFCHSIEDVVSRIERWREERHRLPYDTDGIVIKLNDLDVARSIGATGHSPRYQLAYKFPAEEVETKVLDIIVQVGRTGVLTPTAVLEPVSVSGSTVSRATLHNEDVIREKDIRIGDTVILRKAGEVIPEIVAVVKEKRTGREVEFRMPERCPACGAEVVRLPGEAAHRCTGLACPAQLKESLIHFASRDAMDIRGLGPSMVESLLEAQLVKDAGDLYFLEVEDIMKLPRQGKKSAENLVESIRASKERPLDRLIYALGIRHVGQQASYALAAEFETLDRFLNATEEELTKVPNIGPETARSIVLASRQESMKVIVAKLKKAGLKAAIGKSEKPAATGEGPFSGKTVVVTGTIAGMTRKEAEDAIVALGGKVSSSVSKNTDFLVVGENPGSKLEKAKTTGVPIMSQTEFLKILAERGIKVDGDRR</sequence>
<feature type="domain" description="BRCT" evidence="17">
    <location>
        <begin position="599"/>
        <end position="678"/>
    </location>
</feature>
<keyword evidence="12 15" id="KW-0464">Manganese</keyword>
<evidence type="ECO:0000256" key="16">
    <source>
        <dbReference type="RuleBase" id="RU000618"/>
    </source>
</evidence>
<keyword evidence="9 15" id="KW-0460">Magnesium</keyword>
<dbReference type="Gene3D" id="3.40.50.10190">
    <property type="entry name" value="BRCT domain"/>
    <property type="match status" value="1"/>
</dbReference>
<dbReference type="FunFam" id="3.30.470.30:FF:000001">
    <property type="entry name" value="DNA ligase"/>
    <property type="match status" value="1"/>
</dbReference>
<dbReference type="SUPFAM" id="SSF56091">
    <property type="entry name" value="DNA ligase/mRNA capping enzyme, catalytic domain"/>
    <property type="match status" value="1"/>
</dbReference>
<dbReference type="Gene3D" id="1.10.287.610">
    <property type="entry name" value="Helix hairpin bin"/>
    <property type="match status" value="1"/>
</dbReference>
<dbReference type="Gene3D" id="1.10.150.20">
    <property type="entry name" value="5' to 3' exonuclease, C-terminal subdomain"/>
    <property type="match status" value="2"/>
</dbReference>
<dbReference type="EMBL" id="CP062796">
    <property type="protein sequence ID" value="QUL98025.1"/>
    <property type="molecule type" value="Genomic_DNA"/>
</dbReference>
<dbReference type="Pfam" id="PF14520">
    <property type="entry name" value="HHH_5"/>
    <property type="match status" value="1"/>
</dbReference>
<comment type="cofactor">
    <cofactor evidence="15">
        <name>Mg(2+)</name>
        <dbReference type="ChEBI" id="CHEBI:18420"/>
    </cofactor>
    <cofactor evidence="15">
        <name>Mn(2+)</name>
        <dbReference type="ChEBI" id="CHEBI:29035"/>
    </cofactor>
</comment>
<dbReference type="PANTHER" id="PTHR23389:SF9">
    <property type="entry name" value="DNA LIGASE"/>
    <property type="match status" value="1"/>
</dbReference>
<dbReference type="FunFam" id="1.10.150.20:FF:000007">
    <property type="entry name" value="DNA ligase"/>
    <property type="match status" value="1"/>
</dbReference>
<dbReference type="InterPro" id="IPR001357">
    <property type="entry name" value="BRCT_dom"/>
</dbReference>
<evidence type="ECO:0000256" key="8">
    <source>
        <dbReference type="ARBA" id="ARBA00022833"/>
    </source>
</evidence>
<comment type="similarity">
    <text evidence="14 15">Belongs to the NAD-dependent DNA ligase family. LigA subfamily.</text>
</comment>
<feature type="binding site" evidence="15">
    <location>
        <begin position="86"/>
        <end position="87"/>
    </location>
    <ligand>
        <name>NAD(+)</name>
        <dbReference type="ChEBI" id="CHEBI:57540"/>
    </ligand>
</feature>
<dbReference type="GO" id="GO:0003911">
    <property type="term" value="F:DNA ligase (NAD+) activity"/>
    <property type="evidence" value="ECO:0007669"/>
    <property type="project" value="UniProtKB-UniRule"/>
</dbReference>
<dbReference type="HAMAP" id="MF_01588">
    <property type="entry name" value="DNA_ligase_A"/>
    <property type="match status" value="1"/>
</dbReference>
<dbReference type="Pfam" id="PF03120">
    <property type="entry name" value="OB_DNA_ligase"/>
    <property type="match status" value="1"/>
</dbReference>
<name>A0AAT9LDX4_9FIRM</name>
<dbReference type="InterPro" id="IPR013840">
    <property type="entry name" value="DNAligase_N"/>
</dbReference>
<dbReference type="SMART" id="SM00292">
    <property type="entry name" value="BRCT"/>
    <property type="match status" value="1"/>
</dbReference>
<dbReference type="Gene3D" id="2.40.50.140">
    <property type="entry name" value="Nucleic acid-binding proteins"/>
    <property type="match status" value="1"/>
</dbReference>
<evidence type="ECO:0000256" key="15">
    <source>
        <dbReference type="HAMAP-Rule" id="MF_01588"/>
    </source>
</evidence>
<dbReference type="Pfam" id="PF22745">
    <property type="entry name" value="Nlig-Ia"/>
    <property type="match status" value="1"/>
</dbReference>
<evidence type="ECO:0000256" key="4">
    <source>
        <dbReference type="ARBA" id="ARBA00022598"/>
    </source>
</evidence>
<evidence type="ECO:0000256" key="7">
    <source>
        <dbReference type="ARBA" id="ARBA00022763"/>
    </source>
</evidence>
<evidence type="ECO:0000256" key="1">
    <source>
        <dbReference type="ARBA" id="ARBA00004067"/>
    </source>
</evidence>
<keyword evidence="8 15" id="KW-0862">Zinc</keyword>
<dbReference type="Pfam" id="PF01653">
    <property type="entry name" value="DNA_ligase_aden"/>
    <property type="match status" value="1"/>
</dbReference>
<evidence type="ECO:0000256" key="3">
    <source>
        <dbReference type="ARBA" id="ARBA00013308"/>
    </source>
</evidence>
<organism evidence="18">
    <name type="scientific">Candidatus Fermentithermobacillus carboniphilus</name>
    <dbReference type="NCBI Taxonomy" id="3085328"/>
    <lineage>
        <taxon>Bacteria</taxon>
        <taxon>Bacillati</taxon>
        <taxon>Bacillota</taxon>
        <taxon>Candidatus Fermentithermobacillia</taxon>
        <taxon>Candidatus Fermentithermobacillales</taxon>
        <taxon>Candidatus Fermentithermobacillaceae</taxon>
        <taxon>Candidatus Fermentithermobacillus</taxon>
    </lineage>
</organism>
<evidence type="ECO:0000256" key="12">
    <source>
        <dbReference type="ARBA" id="ARBA00023211"/>
    </source>
</evidence>
<dbReference type="SUPFAM" id="SSF50249">
    <property type="entry name" value="Nucleic acid-binding proteins"/>
    <property type="match status" value="1"/>
</dbReference>
<evidence type="ECO:0000259" key="17">
    <source>
        <dbReference type="PROSITE" id="PS50172"/>
    </source>
</evidence>
<dbReference type="PROSITE" id="PS50172">
    <property type="entry name" value="BRCT"/>
    <property type="match status" value="1"/>
</dbReference>
<dbReference type="InterPro" id="IPR033136">
    <property type="entry name" value="DNA_ligase_CS"/>
</dbReference>
<dbReference type="InterPro" id="IPR036420">
    <property type="entry name" value="BRCT_dom_sf"/>
</dbReference>
<gene>
    <name evidence="15 18" type="primary">ligA</name>
    <name evidence="18" type="ORF">IMF26_08125</name>
</gene>
<dbReference type="InterPro" id="IPR003583">
    <property type="entry name" value="Hlx-hairpin-Hlx_DNA-bd_motif"/>
</dbReference>
<feature type="binding site" evidence="15">
    <location>
        <position position="296"/>
    </location>
    <ligand>
        <name>NAD(+)</name>
        <dbReference type="ChEBI" id="CHEBI:57540"/>
    </ligand>
</feature>
<dbReference type="FunFam" id="2.40.50.140:FF:000012">
    <property type="entry name" value="DNA ligase"/>
    <property type="match status" value="1"/>
</dbReference>
<evidence type="ECO:0000256" key="5">
    <source>
        <dbReference type="ARBA" id="ARBA00022705"/>
    </source>
</evidence>
<comment type="function">
    <text evidence="1 15">DNA ligase that catalyzes the formation of phosphodiester linkages between 5'-phosphoryl and 3'-hydroxyl groups in double-stranded DNA using NAD as a coenzyme and as the energy source for the reaction. It is essential for DNA replication and repair of damaged DNA.</text>
</comment>
<dbReference type="GO" id="GO:0006281">
    <property type="term" value="P:DNA repair"/>
    <property type="evidence" value="ECO:0007669"/>
    <property type="project" value="UniProtKB-KW"/>
</dbReference>
<dbReference type="SMART" id="SM00278">
    <property type="entry name" value="HhH1"/>
    <property type="match status" value="3"/>
</dbReference>
<dbReference type="InterPro" id="IPR012340">
    <property type="entry name" value="NA-bd_OB-fold"/>
</dbReference>
<keyword evidence="11 15" id="KW-0234">DNA repair</keyword>
<reference evidence="18" key="2">
    <citation type="journal article" date="2023" name="Biology">
        <title>Prokaryotic Life Associated with Coal-Fire Gas Vents Revealed by Metagenomics.</title>
        <authorList>
            <person name="Kadnikov V.V."/>
            <person name="Mardanov A.V."/>
            <person name="Beletsky A.V."/>
            <person name="Karnachuk O.V."/>
            <person name="Ravin N.V."/>
        </authorList>
    </citation>
    <scope>NUCLEOTIDE SEQUENCE</scope>
    <source>
        <strain evidence="18">Bu02</strain>
    </source>
</reference>
<proteinExistence type="inferred from homology"/>
<dbReference type="GO" id="GO:0046872">
    <property type="term" value="F:metal ion binding"/>
    <property type="evidence" value="ECO:0007669"/>
    <property type="project" value="UniProtKB-KW"/>
</dbReference>
<dbReference type="SUPFAM" id="SSF52113">
    <property type="entry name" value="BRCT domain"/>
    <property type="match status" value="1"/>
</dbReference>
<keyword evidence="5 15" id="KW-0235">DNA replication</keyword>
<dbReference type="Pfam" id="PF00533">
    <property type="entry name" value="BRCT"/>
    <property type="match status" value="1"/>
</dbReference>
<dbReference type="InterPro" id="IPR001679">
    <property type="entry name" value="DNA_ligase"/>
</dbReference>
<dbReference type="KEGG" id="fcz:IMF26_08125"/>
<evidence type="ECO:0000256" key="14">
    <source>
        <dbReference type="ARBA" id="ARBA00060881"/>
    </source>
</evidence>
<dbReference type="InterPro" id="IPR041663">
    <property type="entry name" value="DisA/LigA_HHH"/>
</dbReference>
<dbReference type="GO" id="GO:0003677">
    <property type="term" value="F:DNA binding"/>
    <property type="evidence" value="ECO:0007669"/>
    <property type="project" value="InterPro"/>
</dbReference>
<dbReference type="CDD" id="cd00114">
    <property type="entry name" value="LIGANc"/>
    <property type="match status" value="1"/>
</dbReference>
<evidence type="ECO:0000256" key="10">
    <source>
        <dbReference type="ARBA" id="ARBA00023027"/>
    </source>
</evidence>
<dbReference type="InterPro" id="IPR013839">
    <property type="entry name" value="DNAligase_adenylation"/>
</dbReference>
<dbReference type="EC" id="6.5.1.2" evidence="2 15"/>
<feature type="binding site" evidence="15">
    <location>
        <position position="414"/>
    </location>
    <ligand>
        <name>Zn(2+)</name>
        <dbReference type="ChEBI" id="CHEBI:29105"/>
    </ligand>
</feature>
<dbReference type="PIRSF" id="PIRSF001604">
    <property type="entry name" value="LigA"/>
    <property type="match status" value="1"/>
</dbReference>
<dbReference type="PANTHER" id="PTHR23389">
    <property type="entry name" value="CHROMOSOME TRANSMISSION FIDELITY FACTOR 18"/>
    <property type="match status" value="1"/>
</dbReference>
<dbReference type="Gene3D" id="6.20.10.30">
    <property type="match status" value="1"/>
</dbReference>